<keyword evidence="3" id="KW-1185">Reference proteome</keyword>
<feature type="non-terminal residue" evidence="2">
    <location>
        <position position="390"/>
    </location>
</feature>
<gene>
    <name evidence="2" type="ORF">PR048_025664</name>
</gene>
<accession>A0ABQ9GJ76</accession>
<proteinExistence type="predicted"/>
<evidence type="ECO:0000313" key="3">
    <source>
        <dbReference type="Proteomes" id="UP001159363"/>
    </source>
</evidence>
<dbReference type="InterPro" id="IPR057191">
    <property type="entry name" value="DUF7869"/>
</dbReference>
<name>A0ABQ9GJ76_9NEOP</name>
<dbReference type="Proteomes" id="UP001159363">
    <property type="component" value="Chromosome 10"/>
</dbReference>
<feature type="domain" description="DUF7869" evidence="1">
    <location>
        <begin position="200"/>
        <end position="317"/>
    </location>
</feature>
<dbReference type="EMBL" id="JARBHB010000011">
    <property type="protein sequence ID" value="KAJ8872063.1"/>
    <property type="molecule type" value="Genomic_DNA"/>
</dbReference>
<comment type="caution">
    <text evidence="2">The sequence shown here is derived from an EMBL/GenBank/DDBJ whole genome shotgun (WGS) entry which is preliminary data.</text>
</comment>
<dbReference type="PANTHER" id="PTHR34415">
    <property type="entry name" value="INTEGRASE CATALYTIC DOMAIN-CONTAINING PROTEIN"/>
    <property type="match status" value="1"/>
</dbReference>
<organism evidence="2 3">
    <name type="scientific">Dryococelus australis</name>
    <dbReference type="NCBI Taxonomy" id="614101"/>
    <lineage>
        <taxon>Eukaryota</taxon>
        <taxon>Metazoa</taxon>
        <taxon>Ecdysozoa</taxon>
        <taxon>Arthropoda</taxon>
        <taxon>Hexapoda</taxon>
        <taxon>Insecta</taxon>
        <taxon>Pterygota</taxon>
        <taxon>Neoptera</taxon>
        <taxon>Polyneoptera</taxon>
        <taxon>Phasmatodea</taxon>
        <taxon>Verophasmatodea</taxon>
        <taxon>Anareolatae</taxon>
        <taxon>Phasmatidae</taxon>
        <taxon>Eurycanthinae</taxon>
        <taxon>Dryococelus</taxon>
    </lineage>
</organism>
<evidence type="ECO:0000313" key="2">
    <source>
        <dbReference type="EMBL" id="KAJ8872063.1"/>
    </source>
</evidence>
<evidence type="ECO:0000259" key="1">
    <source>
        <dbReference type="Pfam" id="PF25273"/>
    </source>
</evidence>
<protein>
    <recommendedName>
        <fullName evidence="1">DUF7869 domain-containing protein</fullName>
    </recommendedName>
</protein>
<dbReference type="PANTHER" id="PTHR34415:SF1">
    <property type="entry name" value="INTEGRASE CATALYTIC DOMAIN-CONTAINING PROTEIN"/>
    <property type="match status" value="1"/>
</dbReference>
<reference evidence="2 3" key="1">
    <citation type="submission" date="2023-02" db="EMBL/GenBank/DDBJ databases">
        <title>LHISI_Scaffold_Assembly.</title>
        <authorList>
            <person name="Stuart O.P."/>
            <person name="Cleave R."/>
            <person name="Magrath M.J.L."/>
            <person name="Mikheyev A.S."/>
        </authorList>
    </citation>
    <scope>NUCLEOTIDE SEQUENCE [LARGE SCALE GENOMIC DNA]</scope>
    <source>
        <strain evidence="2">Daus_M_001</strain>
        <tissue evidence="2">Leg muscle</tissue>
    </source>
</reference>
<sequence>MIVVVYVSDVPKNERDALIRHFNDLGNINSQNSFLSGLISVNAIKQRRPRQAEQNARLGEFSYAYKVRVHRENCLADIPGRFKVFLSIFVSLTASFKQLSLLLPQLEWHQLTSEGNMKRGDETNYLMLHIRRWKSFSNHLRVAKTITADKRLVRKQARKVKEFKAITMDYGKNLTIPNISMGEVYYQRQLSFYHFNVHVLSDGSSTFYTYDQTIAKKGSDEVISTLYNFFFGVLRSNVREIHIFCDSCGGQNNNWTVIRFLQYVAVVLKRFDKVQVTYPIRGHSYMEYEKNVSPISQKTPAETPRDWREAIDSARVKPSPFQVVKCQTDLFKARGKALNQNYSKKFATETRPIKQLIFKAENTQTVQHRGTYNSAFRSTLLVKRQKKKGR</sequence>
<dbReference type="Pfam" id="PF25273">
    <property type="entry name" value="DUF7869"/>
    <property type="match status" value="1"/>
</dbReference>